<dbReference type="PANTHER" id="PTHR10788">
    <property type="entry name" value="TREHALOSE-6-PHOSPHATE SYNTHASE"/>
    <property type="match status" value="1"/>
</dbReference>
<accession>A0A8J5G987</accession>
<evidence type="ECO:0000256" key="2">
    <source>
        <dbReference type="ARBA" id="ARBA00022679"/>
    </source>
</evidence>
<dbReference type="Gene3D" id="3.40.50.2000">
    <property type="entry name" value="Glycogen Phosphorylase B"/>
    <property type="match status" value="1"/>
</dbReference>
<evidence type="ECO:0000313" key="4">
    <source>
        <dbReference type="Proteomes" id="UP000734854"/>
    </source>
</evidence>
<proteinExistence type="predicted"/>
<dbReference type="PANTHER" id="PTHR10788:SF113">
    <property type="entry name" value="TREHALOSE 6-PHOSPHATE PHOSPHATASE"/>
    <property type="match status" value="1"/>
</dbReference>
<dbReference type="SUPFAM" id="SSF53756">
    <property type="entry name" value="UDP-Glycosyltransferase/glycogen phosphorylase"/>
    <property type="match status" value="1"/>
</dbReference>
<dbReference type="AlphaFoldDB" id="A0A8J5G987"/>
<dbReference type="GO" id="GO:0005992">
    <property type="term" value="P:trehalose biosynthetic process"/>
    <property type="evidence" value="ECO:0007669"/>
    <property type="project" value="InterPro"/>
</dbReference>
<sequence length="263" mass="29771">MLKIHHKWQGRAVLVQIANPARAQGKDLKEIQEESCQRINRTFGHEGYSPVVLIERSMAAVEKMAYYSIAEYVVVTAVRDGMTLTPYEYIVYRLGIFDSADSEAKSPAKSMLVVSEFIGCSPSLSGAIRINPWNIETTGEALNEAISLSDAEKQLRHEKHYRYVSTHNVVYWSKSFMQDLERTCMDLFRRNCWGSGLGFGFRVVAVDPNFRKLHADGIVSAYTKAKSRAILLDYDGTLVPQISINKFIGSFFMHLKIAIKSQF</sequence>
<dbReference type="EMBL" id="JACMSC010000011">
    <property type="protein sequence ID" value="KAG6502400.1"/>
    <property type="molecule type" value="Genomic_DNA"/>
</dbReference>
<dbReference type="GO" id="GO:0005829">
    <property type="term" value="C:cytosol"/>
    <property type="evidence" value="ECO:0007669"/>
    <property type="project" value="TreeGrafter"/>
</dbReference>
<evidence type="ECO:0000313" key="3">
    <source>
        <dbReference type="EMBL" id="KAG6502400.1"/>
    </source>
</evidence>
<comment type="caution">
    <text evidence="3">The sequence shown here is derived from an EMBL/GenBank/DDBJ whole genome shotgun (WGS) entry which is preliminary data.</text>
</comment>
<dbReference type="GO" id="GO:0004805">
    <property type="term" value="F:trehalose-phosphatase activity"/>
    <property type="evidence" value="ECO:0007669"/>
    <property type="project" value="TreeGrafter"/>
</dbReference>
<dbReference type="Pfam" id="PF00982">
    <property type="entry name" value="Glyco_transf_20"/>
    <property type="match status" value="1"/>
</dbReference>
<keyword evidence="1" id="KW-0328">Glycosyltransferase</keyword>
<evidence type="ECO:0000256" key="1">
    <source>
        <dbReference type="ARBA" id="ARBA00022676"/>
    </source>
</evidence>
<organism evidence="3 4">
    <name type="scientific">Zingiber officinale</name>
    <name type="common">Ginger</name>
    <name type="synonym">Amomum zingiber</name>
    <dbReference type="NCBI Taxonomy" id="94328"/>
    <lineage>
        <taxon>Eukaryota</taxon>
        <taxon>Viridiplantae</taxon>
        <taxon>Streptophyta</taxon>
        <taxon>Embryophyta</taxon>
        <taxon>Tracheophyta</taxon>
        <taxon>Spermatophyta</taxon>
        <taxon>Magnoliopsida</taxon>
        <taxon>Liliopsida</taxon>
        <taxon>Zingiberales</taxon>
        <taxon>Zingiberaceae</taxon>
        <taxon>Zingiber</taxon>
    </lineage>
</organism>
<dbReference type="FunFam" id="3.40.50.2000:FF:000010">
    <property type="entry name" value="Alpha,alpha-trehalose-phosphate synthase"/>
    <property type="match status" value="1"/>
</dbReference>
<reference evidence="3 4" key="1">
    <citation type="submission" date="2020-08" db="EMBL/GenBank/DDBJ databases">
        <title>Plant Genome Project.</title>
        <authorList>
            <person name="Zhang R.-G."/>
        </authorList>
    </citation>
    <scope>NUCLEOTIDE SEQUENCE [LARGE SCALE GENOMIC DNA]</scope>
    <source>
        <tissue evidence="3">Rhizome</tissue>
    </source>
</reference>
<keyword evidence="4" id="KW-1185">Reference proteome</keyword>
<dbReference type="Proteomes" id="UP000734854">
    <property type="component" value="Unassembled WGS sequence"/>
</dbReference>
<gene>
    <name evidence="3" type="ORF">ZIOFF_042292</name>
</gene>
<keyword evidence="2" id="KW-0808">Transferase</keyword>
<dbReference type="InterPro" id="IPR001830">
    <property type="entry name" value="Glyco_trans_20"/>
</dbReference>
<dbReference type="GO" id="GO:0016757">
    <property type="term" value="F:glycosyltransferase activity"/>
    <property type="evidence" value="ECO:0007669"/>
    <property type="project" value="UniProtKB-KW"/>
</dbReference>
<name>A0A8J5G987_ZINOF</name>
<protein>
    <submittedName>
        <fullName evidence="3">Uncharacterized protein</fullName>
    </submittedName>
</protein>